<dbReference type="GO" id="GO:0005829">
    <property type="term" value="C:cytosol"/>
    <property type="evidence" value="ECO:0007669"/>
    <property type="project" value="TreeGrafter"/>
</dbReference>
<dbReference type="GO" id="GO:0005886">
    <property type="term" value="C:plasma membrane"/>
    <property type="evidence" value="ECO:0007669"/>
    <property type="project" value="UniProtKB-SubCell"/>
</dbReference>
<evidence type="ECO:0000256" key="12">
    <source>
        <dbReference type="ARBA" id="ARBA00022967"/>
    </source>
</evidence>
<accession>A0A1F5Q587</accession>
<evidence type="ECO:0000313" key="22">
    <source>
        <dbReference type="EMBL" id="OGE97375.1"/>
    </source>
</evidence>
<name>A0A1F5Q587_9BACT</name>
<evidence type="ECO:0000256" key="14">
    <source>
        <dbReference type="ARBA" id="ARBA00023136"/>
    </source>
</evidence>
<comment type="function">
    <text evidence="15">Part of the Sec protein translocase complex. Interacts with the SecYEG preprotein conducting channel. Has a central role in coupling the hydrolysis of ATP to the transfer of proteins into and across the cell membrane, serving as an ATP-driven molecular motor driving the stepwise translocation of polypeptide chains across the membrane.</text>
</comment>
<dbReference type="InterPro" id="IPR011116">
    <property type="entry name" value="SecA_Wing/Scaffold"/>
</dbReference>
<dbReference type="Gene3D" id="3.90.1440.10">
    <property type="entry name" value="SecA, preprotein cross-linking domain"/>
    <property type="match status" value="1"/>
</dbReference>
<comment type="subcellular location">
    <subcellularLocation>
        <location evidence="15">Cell membrane</location>
        <topology evidence="15">Peripheral membrane protein</topology>
        <orientation evidence="15">Cytoplasmic side</orientation>
    </subcellularLocation>
    <subcellularLocation>
        <location evidence="15">Cytoplasm</location>
    </subcellularLocation>
    <subcellularLocation>
        <location evidence="2">Membrane</location>
        <topology evidence="2">Peripheral membrane protein</topology>
    </subcellularLocation>
    <text evidence="15">Distribution is 50-50.</text>
</comment>
<dbReference type="InterPro" id="IPR014001">
    <property type="entry name" value="Helicase_ATP-bd"/>
</dbReference>
<feature type="coiled-coil region" evidence="17">
    <location>
        <begin position="12"/>
        <end position="39"/>
    </location>
</feature>
<evidence type="ECO:0000256" key="11">
    <source>
        <dbReference type="ARBA" id="ARBA00022927"/>
    </source>
</evidence>
<keyword evidence="17" id="KW-0175">Coiled coil</keyword>
<dbReference type="GO" id="GO:0031522">
    <property type="term" value="C:cell envelope Sec protein transport complex"/>
    <property type="evidence" value="ECO:0007669"/>
    <property type="project" value="UniProtKB-ARBA"/>
</dbReference>
<dbReference type="InterPro" id="IPR000185">
    <property type="entry name" value="SecA"/>
</dbReference>
<evidence type="ECO:0000256" key="2">
    <source>
        <dbReference type="ARBA" id="ARBA00004170"/>
    </source>
</evidence>
<dbReference type="STRING" id="1817841.A3B10_02155"/>
<dbReference type="InterPro" id="IPR011130">
    <property type="entry name" value="SecA_preprotein_X-link_dom"/>
</dbReference>
<comment type="caution">
    <text evidence="22">The sequence shown here is derived from an EMBL/GenBank/DDBJ whole genome shotgun (WGS) entry which is preliminary data.</text>
</comment>
<dbReference type="GO" id="GO:0006605">
    <property type="term" value="P:protein targeting"/>
    <property type="evidence" value="ECO:0007669"/>
    <property type="project" value="UniProtKB-UniRule"/>
</dbReference>
<comment type="subunit">
    <text evidence="15">Monomer and homodimer. Part of the essential Sec protein translocation apparatus which comprises SecA, SecYEG and auxiliary proteins SecDF. Other proteins may also be involved.</text>
</comment>
<dbReference type="PROSITE" id="PS51192">
    <property type="entry name" value="HELICASE_ATP_BIND_1"/>
    <property type="match status" value="1"/>
</dbReference>
<dbReference type="AlphaFoldDB" id="A0A1F5Q587"/>
<evidence type="ECO:0000256" key="10">
    <source>
        <dbReference type="ARBA" id="ARBA00022840"/>
    </source>
</evidence>
<evidence type="ECO:0000256" key="9">
    <source>
        <dbReference type="ARBA" id="ARBA00022833"/>
    </source>
</evidence>
<feature type="domain" description="Helicase ATP-binding" evidence="19">
    <location>
        <begin position="93"/>
        <end position="283"/>
    </location>
</feature>
<evidence type="ECO:0000256" key="1">
    <source>
        <dbReference type="ARBA" id="ARBA00001947"/>
    </source>
</evidence>
<protein>
    <recommendedName>
        <fullName evidence="15 16">Protein translocase subunit SecA</fullName>
        <ecNumber evidence="15">7.4.2.8</ecNumber>
    </recommendedName>
</protein>
<keyword evidence="14 15" id="KW-0472">Membrane</keyword>
<dbReference type="CDD" id="cd17928">
    <property type="entry name" value="DEXDc_SecA"/>
    <property type="match status" value="1"/>
</dbReference>
<evidence type="ECO:0000256" key="8">
    <source>
        <dbReference type="ARBA" id="ARBA00022741"/>
    </source>
</evidence>
<dbReference type="NCBIfam" id="TIGR00963">
    <property type="entry name" value="secA"/>
    <property type="match status" value="1"/>
</dbReference>
<keyword evidence="11 15" id="KW-0653">Protein transport</keyword>
<organism evidence="22 23">
    <name type="scientific">Candidatus Doudnabacteria bacterium RIFCSPLOWO2_01_FULL_44_21</name>
    <dbReference type="NCBI Taxonomy" id="1817841"/>
    <lineage>
        <taxon>Bacteria</taxon>
        <taxon>Candidatus Doudnaibacteriota</taxon>
    </lineage>
</organism>
<keyword evidence="6 15" id="KW-0963">Cytoplasm</keyword>
<reference evidence="22 23" key="1">
    <citation type="journal article" date="2016" name="Nat. Commun.">
        <title>Thousands of microbial genomes shed light on interconnected biogeochemical processes in an aquifer system.</title>
        <authorList>
            <person name="Anantharaman K."/>
            <person name="Brown C.T."/>
            <person name="Hug L.A."/>
            <person name="Sharon I."/>
            <person name="Castelle C.J."/>
            <person name="Probst A.J."/>
            <person name="Thomas B.C."/>
            <person name="Singh A."/>
            <person name="Wilkins M.J."/>
            <person name="Karaoz U."/>
            <person name="Brodie E.L."/>
            <person name="Williams K.H."/>
            <person name="Hubbard S.S."/>
            <person name="Banfield J.F."/>
        </authorList>
    </citation>
    <scope>NUCLEOTIDE SEQUENCE [LARGE SCALE GENOMIC DNA]</scope>
</reference>
<dbReference type="SMART" id="SM00957">
    <property type="entry name" value="SecA_DEAD"/>
    <property type="match status" value="1"/>
</dbReference>
<evidence type="ECO:0000256" key="18">
    <source>
        <dbReference type="SAM" id="MobiDB-lite"/>
    </source>
</evidence>
<evidence type="ECO:0000259" key="21">
    <source>
        <dbReference type="PROSITE" id="PS51196"/>
    </source>
</evidence>
<dbReference type="Gene3D" id="3.40.50.300">
    <property type="entry name" value="P-loop containing nucleotide triphosphate hydrolases"/>
    <property type="match status" value="3"/>
</dbReference>
<dbReference type="SUPFAM" id="SSF81886">
    <property type="entry name" value="Helical scaffold and wing domains of SecA"/>
    <property type="match status" value="1"/>
</dbReference>
<dbReference type="Pfam" id="PF07516">
    <property type="entry name" value="SecA_SW"/>
    <property type="match status" value="1"/>
</dbReference>
<dbReference type="Proteomes" id="UP000177281">
    <property type="component" value="Unassembled WGS sequence"/>
</dbReference>
<feature type="binding site" evidence="15">
    <location>
        <begin position="109"/>
        <end position="113"/>
    </location>
    <ligand>
        <name>ATP</name>
        <dbReference type="ChEBI" id="CHEBI:30616"/>
    </ligand>
</feature>
<dbReference type="GO" id="GO:0008564">
    <property type="term" value="F:protein-exporting ATPase activity"/>
    <property type="evidence" value="ECO:0007669"/>
    <property type="project" value="UniProtKB-EC"/>
</dbReference>
<dbReference type="Gene3D" id="3.10.450.50">
    <property type="match status" value="1"/>
</dbReference>
<dbReference type="PRINTS" id="PR00906">
    <property type="entry name" value="SECA"/>
</dbReference>
<dbReference type="GO" id="GO:0005524">
    <property type="term" value="F:ATP binding"/>
    <property type="evidence" value="ECO:0007669"/>
    <property type="project" value="UniProtKB-UniRule"/>
</dbReference>
<dbReference type="InterPro" id="IPR004027">
    <property type="entry name" value="SEC_C_motif"/>
</dbReference>
<dbReference type="PROSITE" id="PS51194">
    <property type="entry name" value="HELICASE_CTER"/>
    <property type="match status" value="1"/>
</dbReference>
<dbReference type="Pfam" id="PF21090">
    <property type="entry name" value="P-loop_SecA"/>
    <property type="match status" value="2"/>
</dbReference>
<evidence type="ECO:0000256" key="4">
    <source>
        <dbReference type="ARBA" id="ARBA00022448"/>
    </source>
</evidence>
<dbReference type="EMBL" id="MFFB01000001">
    <property type="protein sequence ID" value="OGE97375.1"/>
    <property type="molecule type" value="Genomic_DNA"/>
</dbReference>
<feature type="domain" description="SecA family profile" evidence="21">
    <location>
        <begin position="1"/>
        <end position="617"/>
    </location>
</feature>
<keyword evidence="5 15" id="KW-1003">Cell membrane</keyword>
<evidence type="ECO:0000313" key="23">
    <source>
        <dbReference type="Proteomes" id="UP000177281"/>
    </source>
</evidence>
<dbReference type="FunFam" id="3.90.1440.10:FF:000002">
    <property type="entry name" value="Protein translocase subunit SecA"/>
    <property type="match status" value="1"/>
</dbReference>
<dbReference type="Pfam" id="PF01043">
    <property type="entry name" value="SecA_PP_bind"/>
    <property type="match status" value="1"/>
</dbReference>
<evidence type="ECO:0000256" key="7">
    <source>
        <dbReference type="ARBA" id="ARBA00022723"/>
    </source>
</evidence>
<keyword evidence="12 15" id="KW-1278">Translocase</keyword>
<evidence type="ECO:0000256" key="3">
    <source>
        <dbReference type="ARBA" id="ARBA00007650"/>
    </source>
</evidence>
<keyword evidence="9" id="KW-0862">Zinc</keyword>
<dbReference type="Pfam" id="PF02810">
    <property type="entry name" value="SEC-C"/>
    <property type="match status" value="1"/>
</dbReference>
<dbReference type="Pfam" id="PF07517">
    <property type="entry name" value="SecA_DEAD"/>
    <property type="match status" value="1"/>
</dbReference>
<dbReference type="NCBIfam" id="NF006630">
    <property type="entry name" value="PRK09200.1"/>
    <property type="match status" value="1"/>
</dbReference>
<dbReference type="GO" id="GO:0065002">
    <property type="term" value="P:intracellular protein transmembrane transport"/>
    <property type="evidence" value="ECO:0007669"/>
    <property type="project" value="UniProtKB-UniRule"/>
</dbReference>
<dbReference type="InterPro" id="IPR036670">
    <property type="entry name" value="SecA_X-link_sf"/>
</dbReference>
<dbReference type="HAMAP" id="MF_01382">
    <property type="entry name" value="SecA"/>
    <property type="match status" value="1"/>
</dbReference>
<keyword evidence="4 15" id="KW-0813">Transport</keyword>
<evidence type="ECO:0000256" key="13">
    <source>
        <dbReference type="ARBA" id="ARBA00023010"/>
    </source>
</evidence>
<dbReference type="EC" id="7.4.2.8" evidence="15"/>
<dbReference type="GO" id="GO:0046872">
    <property type="term" value="F:metal ion binding"/>
    <property type="evidence" value="ECO:0007669"/>
    <property type="project" value="UniProtKB-KW"/>
</dbReference>
<evidence type="ECO:0000256" key="5">
    <source>
        <dbReference type="ARBA" id="ARBA00022475"/>
    </source>
</evidence>
<proteinExistence type="inferred from homology"/>
<dbReference type="InterPro" id="IPR044722">
    <property type="entry name" value="SecA_SF2_C"/>
</dbReference>
<evidence type="ECO:0000256" key="17">
    <source>
        <dbReference type="SAM" id="Coils"/>
    </source>
</evidence>
<keyword evidence="13 15" id="KW-0811">Translocation</keyword>
<dbReference type="SUPFAM" id="SSF52540">
    <property type="entry name" value="P-loop containing nucleoside triphosphate hydrolases"/>
    <property type="match status" value="2"/>
</dbReference>
<comment type="similarity">
    <text evidence="3 15 16">Belongs to the SecA family.</text>
</comment>
<dbReference type="PROSITE" id="PS51196">
    <property type="entry name" value="SECA_MOTOR_DEAD"/>
    <property type="match status" value="1"/>
</dbReference>
<dbReference type="InterPro" id="IPR014018">
    <property type="entry name" value="SecA_motor_DEAD"/>
</dbReference>
<dbReference type="FunFam" id="3.40.50.300:FF:000113">
    <property type="entry name" value="Preprotein translocase subunit SecA"/>
    <property type="match status" value="1"/>
</dbReference>
<sequence>MSILGNLFGSSNESVVRKYSKVVEQINSLEKEFEAKSQDQLKELTSKWKSELAALDIEAQKESLEVILPQAFAAVREAAKRTINQRHYDVQLIGGMVLHYGNIAEMRTGEGKTLVATLPLYLNALTGRGAHLVTVNDYLARWQASWMGQIYNFLGLTVGSIQHEQAFLYDAGYEPEAEEIKQIESQVQGLILDVKHMRTTTRQMAYRADIVYGTNNEYGFDYLRDNMVWQKEQMVQRDLFYAIVDEVDSILIDEARTPLIISAPDTDPTDKYYQFSKFVEKLEIETDYKVDEKKRAATLTEAGIEKLEKMLNVQNIYDKEGISTIHHIEQALRAKALFRKDTHYVVRQGEIVIVDEFTGRLMFGRRYSEGLHQAIEAKEGVKVQQESKTLATITFQNYFRLYKKLSGMTGTAETEAEEFHKIYKLEVVSIPTNRPMIRQDSPDQVLKNVDGKFQALIRTIKELHASGRPILIGTISIEKNEYLSQLLTSAGVPHETLNAKNNEREAHIIAQAGRLGAVTLATNIAGRGVDIILGGNPADLDEQKKVIELGGLVVLGTERHESRRIDNQLRGRSGRQGDPGSSQFFLSLEDDLMRLFGGERVGKMMQTLGIPDDQPIEHGLISKSIESAQRKIEGLNFDMRKHVLEYDDVMNKQRTIIYGKRKQILDRGESLSDEILDLVAKEITQMVTTHQEHEEGEPARHAYGEAEADGRFEPRHMYEHAAQILPIRPEDIKLINNQQEFIDHLVEVAEREYKAKEEKLGKDMMRQLEKFVYLRTIDQLWQEHLDTMEHLRDSVRLRGYGQRDPLIEFKNEGFTLFQRLLDDVNRNIVYTIFKVDIAPQPVQSPKFQDPSSKEIGRNDPCPCGSGKKWKKCGLLNTQEHQQKMTQKA</sequence>
<dbReference type="GO" id="GO:0017038">
    <property type="term" value="P:protein import"/>
    <property type="evidence" value="ECO:0007669"/>
    <property type="project" value="InterPro"/>
</dbReference>
<dbReference type="NCBIfam" id="NF009538">
    <property type="entry name" value="PRK12904.1"/>
    <property type="match status" value="1"/>
</dbReference>
<dbReference type="SUPFAM" id="SSF81767">
    <property type="entry name" value="Pre-protein crosslinking domain of SecA"/>
    <property type="match status" value="1"/>
</dbReference>
<comment type="catalytic activity">
    <reaction evidence="15">
        <text>ATP + H2O + cellular proteinSide 1 = ADP + phosphate + cellular proteinSide 2.</text>
        <dbReference type="EC" id="7.4.2.8"/>
    </reaction>
</comment>
<evidence type="ECO:0000256" key="15">
    <source>
        <dbReference type="HAMAP-Rule" id="MF_01382"/>
    </source>
</evidence>
<dbReference type="SMART" id="SM00958">
    <property type="entry name" value="SecA_PP_bind"/>
    <property type="match status" value="1"/>
</dbReference>
<keyword evidence="8 15" id="KW-0547">Nucleotide-binding</keyword>
<evidence type="ECO:0000259" key="19">
    <source>
        <dbReference type="PROSITE" id="PS51192"/>
    </source>
</evidence>
<dbReference type="PANTHER" id="PTHR30612">
    <property type="entry name" value="SECA INNER MEMBRANE COMPONENT OF SEC PROTEIN SECRETION SYSTEM"/>
    <property type="match status" value="1"/>
</dbReference>
<dbReference type="Gene3D" id="1.10.3060.10">
    <property type="entry name" value="Helical scaffold and wing domains of SecA"/>
    <property type="match status" value="1"/>
</dbReference>
<feature type="binding site" evidence="15">
    <location>
        <position position="91"/>
    </location>
    <ligand>
        <name>ATP</name>
        <dbReference type="ChEBI" id="CHEBI:30616"/>
    </ligand>
</feature>
<evidence type="ECO:0000256" key="16">
    <source>
        <dbReference type="RuleBase" id="RU003874"/>
    </source>
</evidence>
<keyword evidence="7" id="KW-0479">Metal-binding</keyword>
<dbReference type="PANTHER" id="PTHR30612:SF0">
    <property type="entry name" value="CHLOROPLAST PROTEIN-TRANSPORTING ATPASE"/>
    <property type="match status" value="1"/>
</dbReference>
<gene>
    <name evidence="15" type="primary">secA</name>
    <name evidence="22" type="ORF">A3B10_02155</name>
</gene>
<feature type="region of interest" description="Disordered" evidence="18">
    <location>
        <begin position="843"/>
        <end position="867"/>
    </location>
</feature>
<dbReference type="InterPro" id="IPR027417">
    <property type="entry name" value="P-loop_NTPase"/>
</dbReference>
<keyword evidence="10 15" id="KW-0067">ATP-binding</keyword>
<evidence type="ECO:0000259" key="20">
    <source>
        <dbReference type="PROSITE" id="PS51194"/>
    </source>
</evidence>
<dbReference type="InterPro" id="IPR011115">
    <property type="entry name" value="SecA_DEAD"/>
</dbReference>
<dbReference type="InterPro" id="IPR001650">
    <property type="entry name" value="Helicase_C-like"/>
</dbReference>
<evidence type="ECO:0000256" key="6">
    <source>
        <dbReference type="ARBA" id="ARBA00022490"/>
    </source>
</evidence>
<dbReference type="InterPro" id="IPR036266">
    <property type="entry name" value="SecA_Wing/Scaffold_sf"/>
</dbReference>
<dbReference type="CDD" id="cd18803">
    <property type="entry name" value="SF2_C_secA"/>
    <property type="match status" value="1"/>
</dbReference>
<feature type="domain" description="Helicase C-terminal" evidence="20">
    <location>
        <begin position="452"/>
        <end position="633"/>
    </location>
</feature>
<feature type="binding site" evidence="15">
    <location>
        <position position="530"/>
    </location>
    <ligand>
        <name>ATP</name>
        <dbReference type="ChEBI" id="CHEBI:30616"/>
    </ligand>
</feature>
<comment type="cofactor">
    <cofactor evidence="1">
        <name>Zn(2+)</name>
        <dbReference type="ChEBI" id="CHEBI:29105"/>
    </cofactor>
</comment>
<dbReference type="GO" id="GO:0043952">
    <property type="term" value="P:protein transport by the Sec complex"/>
    <property type="evidence" value="ECO:0007669"/>
    <property type="project" value="TreeGrafter"/>
</dbReference>